<dbReference type="GO" id="GO:0000213">
    <property type="term" value="F:tRNA-intron lyase activity"/>
    <property type="evidence" value="ECO:0007669"/>
    <property type="project" value="UniProtKB-EC"/>
</dbReference>
<feature type="region of interest" description="Disordered" evidence="8">
    <location>
        <begin position="236"/>
        <end position="307"/>
    </location>
</feature>
<organism evidence="10 11">
    <name type="scientific">Gnomoniopsis smithogilvyi</name>
    <dbReference type="NCBI Taxonomy" id="1191159"/>
    <lineage>
        <taxon>Eukaryota</taxon>
        <taxon>Fungi</taxon>
        <taxon>Dikarya</taxon>
        <taxon>Ascomycota</taxon>
        <taxon>Pezizomycotina</taxon>
        <taxon>Sordariomycetes</taxon>
        <taxon>Sordariomycetidae</taxon>
        <taxon>Diaporthales</taxon>
        <taxon>Gnomoniaceae</taxon>
        <taxon>Gnomoniopsis</taxon>
    </lineage>
</organism>
<dbReference type="InterPro" id="IPR036167">
    <property type="entry name" value="tRNA_intron_Endo_cat-like_sf"/>
</dbReference>
<protein>
    <recommendedName>
        <fullName evidence="2">tRNA-intron lyase</fullName>
        <ecNumber evidence="2">4.6.1.16</ecNumber>
    </recommendedName>
    <alternativeName>
        <fullName evidence="5">tRNA-intron endonuclease Sen2</fullName>
    </alternativeName>
</protein>
<dbReference type="AlphaFoldDB" id="A0A9W8YQX1"/>
<feature type="compositionally biased region" description="Low complexity" evidence="8">
    <location>
        <begin position="12"/>
        <end position="27"/>
    </location>
</feature>
<dbReference type="EMBL" id="JAPEVB010000004">
    <property type="protein sequence ID" value="KAJ4388573.1"/>
    <property type="molecule type" value="Genomic_DNA"/>
</dbReference>
<evidence type="ECO:0000256" key="7">
    <source>
        <dbReference type="PIRSR" id="PIRSR011789-1"/>
    </source>
</evidence>
<evidence type="ECO:0000313" key="10">
    <source>
        <dbReference type="EMBL" id="KAJ4388573.1"/>
    </source>
</evidence>
<dbReference type="NCBIfam" id="TIGR00324">
    <property type="entry name" value="endA"/>
    <property type="match status" value="1"/>
</dbReference>
<dbReference type="EC" id="4.6.1.16" evidence="2"/>
<dbReference type="InterPro" id="IPR016589">
    <property type="entry name" value="tRNA_splic_SEN2"/>
</dbReference>
<keyword evidence="10" id="KW-0378">Hydrolase</keyword>
<feature type="active site" evidence="7">
    <location>
        <position position="478"/>
    </location>
</feature>
<evidence type="ECO:0000256" key="2">
    <source>
        <dbReference type="ARBA" id="ARBA00012573"/>
    </source>
</evidence>
<feature type="active site" evidence="7">
    <location>
        <position position="447"/>
    </location>
</feature>
<evidence type="ECO:0000256" key="3">
    <source>
        <dbReference type="ARBA" id="ARBA00022694"/>
    </source>
</evidence>
<accession>A0A9W8YQX1</accession>
<dbReference type="InterPro" id="IPR006676">
    <property type="entry name" value="tRNA_splic"/>
</dbReference>
<keyword evidence="10" id="KW-0255">Endonuclease</keyword>
<evidence type="ECO:0000256" key="1">
    <source>
        <dbReference type="ARBA" id="ARBA00008078"/>
    </source>
</evidence>
<dbReference type="Pfam" id="PF01974">
    <property type="entry name" value="tRNA_int_endo"/>
    <property type="match status" value="1"/>
</dbReference>
<comment type="catalytic activity">
    <reaction evidence="6">
        <text>pretRNA = a 3'-half-tRNA molecule with a 5'-OH end + a 5'-half-tRNA molecule with a 2',3'-cyclic phosphate end + an intron with a 2',3'-cyclic phosphate and a 5'-hydroxyl terminus.</text>
        <dbReference type="EC" id="4.6.1.16"/>
    </reaction>
</comment>
<keyword evidence="10" id="KW-0540">Nuclease</keyword>
<name>A0A9W8YQX1_9PEZI</name>
<evidence type="ECO:0000256" key="8">
    <source>
        <dbReference type="SAM" id="MobiDB-lite"/>
    </source>
</evidence>
<feature type="active site" evidence="7">
    <location>
        <position position="439"/>
    </location>
</feature>
<feature type="compositionally biased region" description="Polar residues" evidence="8">
    <location>
        <begin position="242"/>
        <end position="266"/>
    </location>
</feature>
<feature type="domain" description="tRNA intron endonuclease catalytic" evidence="9">
    <location>
        <begin position="409"/>
        <end position="486"/>
    </location>
</feature>
<dbReference type="GO" id="GO:0005737">
    <property type="term" value="C:cytoplasm"/>
    <property type="evidence" value="ECO:0007669"/>
    <property type="project" value="TreeGrafter"/>
</dbReference>
<sequence length="526" mass="58058">MAELQNQLPDQSVTSSAAATTSAEPTTDVSSLTTSTPARPSKPRQPSIHEIYKQPAPLRTFPFPTLTGNPLSLIHLAAAWLSQVFAPPPAEPSVVHTAFWDHETRSISVTDEESMAALWQQGFYGKGNLSRSEPNWLKREKIRQGVAQGKVSEANTDKRREDRIRAKWERARLEQEALEQRRLEESRLLAAAAAAAVVQPSTPASIPMLPPTGPMELLALPNSNVELAAYIRASRSEESLDESGQSVNDTGSSGNDDAESNTTVSSDPAELKRRKSVRFSPKVESTVFQHTDPPSPPRSVSSSSLKAENSLATNGVTALETDSSLSALHASQKAAAEALATVEVTVVNKEHLQLAPEEAFFLVFALGALKVVDTATQAVIPTRDLLTLLRQHSYFPPRMPQTLQPDDPFLVNYVVYHHFRSLGWVPRPGVKFGVDWLLYMRGPVFDHAEYGLLVLPANKRMAWHQLMGVNRVLSKVFKSLVLVYVDVPSSFSLEQREGGFAAVLKEYKLREVMVKRWSSNRNRDVK</sequence>
<comment type="caution">
    <text evidence="10">The sequence shown here is derived from an EMBL/GenBank/DDBJ whole genome shotgun (WGS) entry which is preliminary data.</text>
</comment>
<evidence type="ECO:0000256" key="6">
    <source>
        <dbReference type="ARBA" id="ARBA00034031"/>
    </source>
</evidence>
<dbReference type="CDD" id="cd22363">
    <property type="entry name" value="tRNA-intron_lyase_C"/>
    <property type="match status" value="1"/>
</dbReference>
<keyword evidence="4 10" id="KW-0456">Lyase</keyword>
<evidence type="ECO:0000256" key="4">
    <source>
        <dbReference type="ARBA" id="ARBA00023239"/>
    </source>
</evidence>
<feature type="compositionally biased region" description="Polar residues" evidence="8">
    <location>
        <begin position="28"/>
        <end position="38"/>
    </location>
</feature>
<dbReference type="PANTHER" id="PTHR21227:SF0">
    <property type="entry name" value="TRNA-SPLICING ENDONUCLEASE SUBUNIT SEN2"/>
    <property type="match status" value="1"/>
</dbReference>
<dbReference type="GO" id="GO:0003676">
    <property type="term" value="F:nucleic acid binding"/>
    <property type="evidence" value="ECO:0007669"/>
    <property type="project" value="InterPro"/>
</dbReference>
<dbReference type="GO" id="GO:0000214">
    <property type="term" value="C:tRNA-intron endonuclease complex"/>
    <property type="evidence" value="ECO:0007669"/>
    <property type="project" value="InterPro"/>
</dbReference>
<dbReference type="OrthoDB" id="10249562at2759"/>
<dbReference type="Gene3D" id="3.40.1350.10">
    <property type="match status" value="1"/>
</dbReference>
<dbReference type="PANTHER" id="PTHR21227">
    <property type="entry name" value="TRNA-SPLICING ENDONUCLEASE SUBUNIT SEN2"/>
    <property type="match status" value="1"/>
</dbReference>
<evidence type="ECO:0000313" key="11">
    <source>
        <dbReference type="Proteomes" id="UP001140453"/>
    </source>
</evidence>
<comment type="similarity">
    <text evidence="1">Belongs to the tRNA-intron endonuclease family.</text>
</comment>
<keyword evidence="3" id="KW-0819">tRNA processing</keyword>
<feature type="compositionally biased region" description="Polar residues" evidence="8">
    <location>
        <begin position="1"/>
        <end position="11"/>
    </location>
</feature>
<proteinExistence type="inferred from homology"/>
<dbReference type="InterPro" id="IPR011856">
    <property type="entry name" value="tRNA_endonuc-like_dom_sf"/>
</dbReference>
<dbReference type="SUPFAM" id="SSF53032">
    <property type="entry name" value="tRNA-intron endonuclease catalytic domain-like"/>
    <property type="match status" value="1"/>
</dbReference>
<dbReference type="InterPro" id="IPR006677">
    <property type="entry name" value="tRNA_intron_Endonuc_cat-like"/>
</dbReference>
<gene>
    <name evidence="10" type="primary">SEN2</name>
    <name evidence="10" type="ORF">N0V93_006031</name>
</gene>
<reference evidence="10" key="1">
    <citation type="submission" date="2022-10" db="EMBL/GenBank/DDBJ databases">
        <title>Tapping the CABI collections for fungal endophytes: first genome assemblies for Collariella, Neodidymelliopsis, Ascochyta clinopodiicola, Didymella pomorum, Didymosphaeria variabile, Neocosmospora piperis and Neocucurbitaria cava.</title>
        <authorList>
            <person name="Hill R."/>
        </authorList>
    </citation>
    <scope>NUCLEOTIDE SEQUENCE</scope>
    <source>
        <strain evidence="10">IMI 355082</strain>
    </source>
</reference>
<feature type="region of interest" description="Disordered" evidence="8">
    <location>
        <begin position="1"/>
        <end position="48"/>
    </location>
</feature>
<dbReference type="Proteomes" id="UP001140453">
    <property type="component" value="Unassembled WGS sequence"/>
</dbReference>
<dbReference type="PIRSF" id="PIRSF011789">
    <property type="entry name" value="tRNA_splic_SEN2"/>
    <property type="match status" value="1"/>
</dbReference>
<evidence type="ECO:0000259" key="9">
    <source>
        <dbReference type="Pfam" id="PF01974"/>
    </source>
</evidence>
<keyword evidence="11" id="KW-1185">Reference proteome</keyword>
<dbReference type="GO" id="GO:0000379">
    <property type="term" value="P:tRNA-type intron splice site recognition and cleavage"/>
    <property type="evidence" value="ECO:0007669"/>
    <property type="project" value="TreeGrafter"/>
</dbReference>
<evidence type="ECO:0000256" key="5">
    <source>
        <dbReference type="ARBA" id="ARBA00032432"/>
    </source>
</evidence>